<dbReference type="Pfam" id="PF00205">
    <property type="entry name" value="TPP_enzyme_M"/>
    <property type="match status" value="1"/>
</dbReference>
<dbReference type="CDD" id="cd07038">
    <property type="entry name" value="TPP_PYR_PDC_IPDC_like"/>
    <property type="match status" value="1"/>
</dbReference>
<evidence type="ECO:0000313" key="14">
    <source>
        <dbReference type="Proteomes" id="UP001284537"/>
    </source>
</evidence>
<dbReference type="PIRSF" id="PIRSF036565">
    <property type="entry name" value="Pyruvt_ip_decrb"/>
    <property type="match status" value="1"/>
</dbReference>
<dbReference type="Gene3D" id="3.40.50.1220">
    <property type="entry name" value="TPP-binding domain"/>
    <property type="match status" value="1"/>
</dbReference>
<keyword evidence="4" id="KW-0479">Metal-binding</keyword>
<gene>
    <name evidence="13" type="ORF">QLH52_03565</name>
</gene>
<keyword evidence="8" id="KW-0456">Lyase</keyword>
<keyword evidence="7 9" id="KW-0786">Thiamine pyrophosphate</keyword>
<dbReference type="InterPro" id="IPR012000">
    <property type="entry name" value="Thiamin_PyroP_enz_cen_dom"/>
</dbReference>
<evidence type="ECO:0000259" key="11">
    <source>
        <dbReference type="Pfam" id="PF02775"/>
    </source>
</evidence>
<dbReference type="Gene3D" id="3.40.50.970">
    <property type="match status" value="2"/>
</dbReference>
<evidence type="ECO:0000259" key="10">
    <source>
        <dbReference type="Pfam" id="PF00205"/>
    </source>
</evidence>
<evidence type="ECO:0000259" key="12">
    <source>
        <dbReference type="Pfam" id="PF02776"/>
    </source>
</evidence>
<dbReference type="InterPro" id="IPR012001">
    <property type="entry name" value="Thiamin_PyroP_enz_TPP-bd_dom"/>
</dbReference>
<proteinExistence type="inferred from homology"/>
<comment type="caution">
    <text evidence="13">The sequence shown here is derived from an EMBL/GenBank/DDBJ whole genome shotgun (WGS) entry which is preliminary data.</text>
</comment>
<evidence type="ECO:0000313" key="13">
    <source>
        <dbReference type="EMBL" id="MDX8126346.1"/>
    </source>
</evidence>
<comment type="cofactor">
    <cofactor evidence="1">
        <name>a metal cation</name>
        <dbReference type="ChEBI" id="CHEBI:25213"/>
    </cofactor>
</comment>
<accession>A0ABU4UA90</accession>
<evidence type="ECO:0000256" key="4">
    <source>
        <dbReference type="ARBA" id="ARBA00022723"/>
    </source>
</evidence>
<dbReference type="SUPFAM" id="SSF52467">
    <property type="entry name" value="DHS-like NAD/FAD-binding domain"/>
    <property type="match status" value="1"/>
</dbReference>
<dbReference type="InterPro" id="IPR012110">
    <property type="entry name" value="PDC/IPDC-like"/>
</dbReference>
<dbReference type="PANTHER" id="PTHR43452">
    <property type="entry name" value="PYRUVATE DECARBOXYLASE"/>
    <property type="match status" value="1"/>
</dbReference>
<evidence type="ECO:0000256" key="1">
    <source>
        <dbReference type="ARBA" id="ARBA00001920"/>
    </source>
</evidence>
<evidence type="ECO:0000256" key="7">
    <source>
        <dbReference type="ARBA" id="ARBA00023052"/>
    </source>
</evidence>
<comment type="similarity">
    <text evidence="3 9">Belongs to the TPP enzyme family.</text>
</comment>
<dbReference type="InterPro" id="IPR000399">
    <property type="entry name" value="TPP-bd_CS"/>
</dbReference>
<dbReference type="CDD" id="cd02005">
    <property type="entry name" value="TPP_PDC_IPDC"/>
    <property type="match status" value="1"/>
</dbReference>
<protein>
    <submittedName>
        <fullName evidence="13">Thiamine pyrophosphate-binding protein</fullName>
    </submittedName>
</protein>
<dbReference type="PROSITE" id="PS00187">
    <property type="entry name" value="TPP_ENZYMES"/>
    <property type="match status" value="1"/>
</dbReference>
<feature type="domain" description="Thiamine pyrophosphate enzyme central" evidence="10">
    <location>
        <begin position="199"/>
        <end position="317"/>
    </location>
</feature>
<dbReference type="Proteomes" id="UP001284537">
    <property type="component" value="Unassembled WGS sequence"/>
</dbReference>
<sequence>MSTAKFDTIGQYLLKRLYQAGVKDIFGVPGDYVLGFYDLMIKSQVRHIGTTREDSAAFAADGYARCAGMGALAVTYGVGALNTVNAIAGAYAESSPVVLISGAPGVGEQKDDPLIHHRFGPFTFQREIFERISCASVVLNDPVIAFRQIDHAIEAARRFCKPVYIELPRDLVMAEGYPMPTESVEQFTSDQTALSEALAETMALLSKAKSPMIVAGVELHRRGLQSALADFVERTGLPVVATLTGKSVMSERHPAYLGIYEGAMSSEAVRDRVEKSDLLLMLGVTLNEIDTGIYTAKLNSHSTIRAALNEVVISAHRYPGIALEDFLGALAGSVNTSGTSCVSIPEPLKNHAFPESDRPITTARLVERLNSALSNDMIVVCDVGDCLFAAIDLRVHEQSEFLASAFYTTMGFAVPAALGAQIARPDRRALILVGDGAFQMTGTELSTHARLGLNPIVVVFNNDGYSTERCILEGPFNDINPWRFDRLGELFGPLAGYDARTEAEFEEALFNALNNQSMPSIINVHLAANDSSEAMKRLAEHLQSKIKREV</sequence>
<keyword evidence="6" id="KW-0460">Magnesium</keyword>
<dbReference type="InterPro" id="IPR047214">
    <property type="entry name" value="TPP_PDC_IPDC"/>
</dbReference>
<organism evidence="13 14">
    <name type="scientific">Methylomonas defluvii</name>
    <dbReference type="NCBI Taxonomy" id="3045149"/>
    <lineage>
        <taxon>Bacteria</taxon>
        <taxon>Pseudomonadati</taxon>
        <taxon>Pseudomonadota</taxon>
        <taxon>Gammaproteobacteria</taxon>
        <taxon>Methylococcales</taxon>
        <taxon>Methylococcaceae</taxon>
        <taxon>Methylomonas</taxon>
    </lineage>
</organism>
<dbReference type="EMBL" id="JAXARY010000002">
    <property type="protein sequence ID" value="MDX8126346.1"/>
    <property type="molecule type" value="Genomic_DNA"/>
</dbReference>
<evidence type="ECO:0000256" key="9">
    <source>
        <dbReference type="RuleBase" id="RU362132"/>
    </source>
</evidence>
<dbReference type="PANTHER" id="PTHR43452:SF30">
    <property type="entry name" value="PYRUVATE DECARBOXYLASE ISOZYME 1-RELATED"/>
    <property type="match status" value="1"/>
</dbReference>
<dbReference type="InterPro" id="IPR047213">
    <property type="entry name" value="TPP_PYR_PDC_IPDC-like"/>
</dbReference>
<evidence type="ECO:0000256" key="8">
    <source>
        <dbReference type="ARBA" id="ARBA00023239"/>
    </source>
</evidence>
<dbReference type="InterPro" id="IPR029061">
    <property type="entry name" value="THDP-binding"/>
</dbReference>
<dbReference type="InterPro" id="IPR011766">
    <property type="entry name" value="TPP_enzyme_TPP-bd"/>
</dbReference>
<feature type="domain" description="Thiamine pyrophosphate enzyme TPP-binding" evidence="11">
    <location>
        <begin position="382"/>
        <end position="524"/>
    </location>
</feature>
<dbReference type="Pfam" id="PF02776">
    <property type="entry name" value="TPP_enzyme_N"/>
    <property type="match status" value="1"/>
</dbReference>
<keyword evidence="5" id="KW-0210">Decarboxylase</keyword>
<keyword evidence="14" id="KW-1185">Reference proteome</keyword>
<evidence type="ECO:0000256" key="3">
    <source>
        <dbReference type="ARBA" id="ARBA00007812"/>
    </source>
</evidence>
<name>A0ABU4UA90_9GAMM</name>
<dbReference type="RefSeq" id="WP_319960553.1">
    <property type="nucleotide sequence ID" value="NZ_JAXARY010000002.1"/>
</dbReference>
<comment type="cofactor">
    <cofactor evidence="2">
        <name>thiamine diphosphate</name>
        <dbReference type="ChEBI" id="CHEBI:58937"/>
    </cofactor>
</comment>
<evidence type="ECO:0000256" key="6">
    <source>
        <dbReference type="ARBA" id="ARBA00022842"/>
    </source>
</evidence>
<evidence type="ECO:0000256" key="5">
    <source>
        <dbReference type="ARBA" id="ARBA00022793"/>
    </source>
</evidence>
<evidence type="ECO:0000256" key="2">
    <source>
        <dbReference type="ARBA" id="ARBA00001964"/>
    </source>
</evidence>
<dbReference type="SUPFAM" id="SSF52518">
    <property type="entry name" value="Thiamin diphosphate-binding fold (THDP-binding)"/>
    <property type="match status" value="2"/>
</dbReference>
<dbReference type="InterPro" id="IPR029035">
    <property type="entry name" value="DHS-like_NAD/FAD-binding_dom"/>
</dbReference>
<reference evidence="13 14" key="1">
    <citation type="submission" date="2023-11" db="EMBL/GenBank/DDBJ databases">
        <authorList>
            <person name="Ouyang M.-Y."/>
        </authorList>
    </citation>
    <scope>NUCLEOTIDE SEQUENCE [LARGE SCALE GENOMIC DNA]</scope>
    <source>
        <strain evidence="13 14">OY6</strain>
    </source>
</reference>
<feature type="domain" description="Thiamine pyrophosphate enzyme N-terminal TPP-binding" evidence="12">
    <location>
        <begin position="8"/>
        <end position="116"/>
    </location>
</feature>
<dbReference type="Pfam" id="PF02775">
    <property type="entry name" value="TPP_enzyme_C"/>
    <property type="match status" value="1"/>
</dbReference>